<sequence>MKKQIIFLFLMLPLICCAYPVYPQKAESLQSFEIGDFIKLFMQIPTNESKDFIAWDTFVNNENFIWETDGVDSSESDDGLVSYYRNAMVRINVNGLAPLRLKQNWTEMPWTVGYITTNNPNFGAEVVSIDNECFGYYTTKNCILPPFKSLKRVNINYKKICKIERGNGFETVGYELSSKGLRTIYLLYEQDGGTGGSYETYHLYFSKPENLCES</sequence>
<evidence type="ECO:0008006" key="4">
    <source>
        <dbReference type="Google" id="ProtNLM"/>
    </source>
</evidence>
<feature type="signal peptide" evidence="1">
    <location>
        <begin position="1"/>
        <end position="18"/>
    </location>
</feature>
<dbReference type="EMBL" id="AVQL01000449">
    <property type="protein sequence ID" value="KEQ00542.1"/>
    <property type="molecule type" value="Genomic_DNA"/>
</dbReference>
<evidence type="ECO:0000313" key="2">
    <source>
        <dbReference type="EMBL" id="KEQ00542.1"/>
    </source>
</evidence>
<evidence type="ECO:0000256" key="1">
    <source>
        <dbReference type="SAM" id="SignalP"/>
    </source>
</evidence>
<gene>
    <name evidence="2" type="ORF">SASC598J21_016880</name>
</gene>
<dbReference type="AlphaFoldDB" id="A0A074V9J4"/>
<feature type="chain" id="PRO_5001701924" description="HmuY protein" evidence="1">
    <location>
        <begin position="19"/>
        <end position="214"/>
    </location>
</feature>
<proteinExistence type="predicted"/>
<evidence type="ECO:0000313" key="3">
    <source>
        <dbReference type="Proteomes" id="UP000027644"/>
    </source>
</evidence>
<organism evidence="2 3">
    <name type="scientific">Snodgrassella alvi SCGC AB-598-J21</name>
    <dbReference type="NCBI Taxonomy" id="1385367"/>
    <lineage>
        <taxon>Bacteria</taxon>
        <taxon>Pseudomonadati</taxon>
        <taxon>Pseudomonadota</taxon>
        <taxon>Betaproteobacteria</taxon>
        <taxon>Neisseriales</taxon>
        <taxon>Neisseriaceae</taxon>
        <taxon>Snodgrassella</taxon>
    </lineage>
</organism>
<dbReference type="Proteomes" id="UP000027644">
    <property type="component" value="Unassembled WGS sequence"/>
</dbReference>
<name>A0A074V9J4_9NEIS</name>
<accession>A0A074V9J4</accession>
<protein>
    <recommendedName>
        <fullName evidence="4">HmuY protein</fullName>
    </recommendedName>
</protein>
<keyword evidence="1" id="KW-0732">Signal</keyword>
<reference evidence="2 3" key="1">
    <citation type="journal article" date="2014" name="PLoS Genet.">
        <title>Hidden diversity in honey bee gut symbionts detected by single-cell genomics.</title>
        <authorList>
            <person name="Engel P."/>
            <person name="Stepanauskas R."/>
            <person name="Moran N."/>
        </authorList>
    </citation>
    <scope>NUCLEOTIDE SEQUENCE [LARGE SCALE GENOMIC DNA]</scope>
    <source>
        <strain evidence="2 3">SCGC AB-598-J21</strain>
    </source>
</reference>
<comment type="caution">
    <text evidence="2">The sequence shown here is derived from an EMBL/GenBank/DDBJ whole genome shotgun (WGS) entry which is preliminary data.</text>
</comment>